<evidence type="ECO:0000256" key="4">
    <source>
        <dbReference type="ARBA" id="ARBA00022801"/>
    </source>
</evidence>
<dbReference type="GO" id="GO:0004725">
    <property type="term" value="F:protein tyrosine phosphatase activity"/>
    <property type="evidence" value="ECO:0007669"/>
    <property type="project" value="UniProtKB-EC"/>
</dbReference>
<evidence type="ECO:0000256" key="1">
    <source>
        <dbReference type="ARBA" id="ARBA00011065"/>
    </source>
</evidence>
<sequence length="325" mass="36209">MDKMDNPFLRNKQFKPISIGDNYPNDTFSAPPPQFNFSIAENEPNDGYVPAPQLNLASPRKGQAMFTRAESGNELKRARNLSTQASGVNEMASTFLSPSRMDESNGGAKPLLDVLPPKHAFLDTVWRVTPDIVARLINAGLHLTDGFDIIDCRNDYEYDGGHIIGAIPCPTLGHAIETLFPDGQRCTPSNRCIILHCEFSEVRAPRRFQELCTHDQQVAASSFDDDITCYYPQMYVLDGGYSQFHRRFPRLCQGGYVPCSDRDNEATLRTSRSASTTFRLDLECLGRPPSRGDSRPASRRASGAATPRLSIDFDGQRSSTTMFHF</sequence>
<evidence type="ECO:0000313" key="9">
    <source>
        <dbReference type="EMBL" id="KAG9396902.1"/>
    </source>
</evidence>
<dbReference type="InterPro" id="IPR036873">
    <property type="entry name" value="Rhodanese-like_dom_sf"/>
</dbReference>
<dbReference type="PRINTS" id="PR00716">
    <property type="entry name" value="MPIPHPHTASE"/>
</dbReference>
<evidence type="ECO:0000256" key="3">
    <source>
        <dbReference type="ARBA" id="ARBA00022618"/>
    </source>
</evidence>
<dbReference type="GO" id="GO:0005737">
    <property type="term" value="C:cytoplasm"/>
    <property type="evidence" value="ECO:0007669"/>
    <property type="project" value="TreeGrafter"/>
</dbReference>
<protein>
    <recommendedName>
        <fullName evidence="2">protein-tyrosine-phosphatase</fullName>
        <ecNumber evidence="2">3.1.3.48</ecNumber>
    </recommendedName>
</protein>
<dbReference type="GO" id="GO:0000086">
    <property type="term" value="P:G2/M transition of mitotic cell cycle"/>
    <property type="evidence" value="ECO:0007669"/>
    <property type="project" value="TreeGrafter"/>
</dbReference>
<keyword evidence="4" id="KW-0378">Hydrolase</keyword>
<evidence type="ECO:0000256" key="7">
    <source>
        <dbReference type="SAM" id="MobiDB-lite"/>
    </source>
</evidence>
<comment type="caution">
    <text evidence="9">The sequence shown here is derived from an EMBL/GenBank/DDBJ whole genome shotgun (WGS) entry which is preliminary data.</text>
</comment>
<feature type="region of interest" description="Disordered" evidence="7">
    <location>
        <begin position="285"/>
        <end position="311"/>
    </location>
</feature>
<keyword evidence="10" id="KW-1185">Reference proteome</keyword>
<dbReference type="PROSITE" id="PS50206">
    <property type="entry name" value="RHODANESE_3"/>
    <property type="match status" value="1"/>
</dbReference>
<dbReference type="OrthoDB" id="26523at2759"/>
<keyword evidence="5" id="KW-0904">Protein phosphatase</keyword>
<organism evidence="9 10">
    <name type="scientific">Carpediemonas membranifera</name>
    <dbReference type="NCBI Taxonomy" id="201153"/>
    <lineage>
        <taxon>Eukaryota</taxon>
        <taxon>Metamonada</taxon>
        <taxon>Carpediemonas-like organisms</taxon>
        <taxon>Carpediemonas</taxon>
    </lineage>
</organism>
<comment type="similarity">
    <text evidence="1">Belongs to the MPI phosphatase family.</text>
</comment>
<name>A0A8J6BBN0_9EUKA</name>
<dbReference type="PANTHER" id="PTHR10828">
    <property type="entry name" value="M-PHASE INDUCER PHOSPHATASE DUAL SPECIFICITY PHOSPHATASE CDC25"/>
    <property type="match status" value="1"/>
</dbReference>
<evidence type="ECO:0000313" key="10">
    <source>
        <dbReference type="Proteomes" id="UP000717585"/>
    </source>
</evidence>
<dbReference type="Proteomes" id="UP000717585">
    <property type="component" value="Unassembled WGS sequence"/>
</dbReference>
<proteinExistence type="inferred from homology"/>
<dbReference type="SUPFAM" id="SSF52821">
    <property type="entry name" value="Rhodanese/Cell cycle control phosphatase"/>
    <property type="match status" value="1"/>
</dbReference>
<keyword evidence="6" id="KW-0131">Cell cycle</keyword>
<dbReference type="InterPro" id="IPR001763">
    <property type="entry name" value="Rhodanese-like_dom"/>
</dbReference>
<dbReference type="SMART" id="SM00450">
    <property type="entry name" value="RHOD"/>
    <property type="match status" value="1"/>
</dbReference>
<evidence type="ECO:0000256" key="2">
    <source>
        <dbReference type="ARBA" id="ARBA00013064"/>
    </source>
</evidence>
<feature type="compositionally biased region" description="Basic and acidic residues" evidence="7">
    <location>
        <begin position="285"/>
        <end position="296"/>
    </location>
</feature>
<dbReference type="PANTHER" id="PTHR10828:SF17">
    <property type="entry name" value="PROTEIN-TYROSINE-PHOSPHATASE"/>
    <property type="match status" value="1"/>
</dbReference>
<dbReference type="Gene3D" id="3.40.250.10">
    <property type="entry name" value="Rhodanese-like domain"/>
    <property type="match status" value="1"/>
</dbReference>
<feature type="compositionally biased region" description="Low complexity" evidence="7">
    <location>
        <begin position="299"/>
        <end position="308"/>
    </location>
</feature>
<evidence type="ECO:0000256" key="6">
    <source>
        <dbReference type="ARBA" id="ARBA00023306"/>
    </source>
</evidence>
<evidence type="ECO:0000259" key="8">
    <source>
        <dbReference type="PROSITE" id="PS50206"/>
    </source>
</evidence>
<dbReference type="InterPro" id="IPR000751">
    <property type="entry name" value="MPI_Phosphatase"/>
</dbReference>
<dbReference type="GO" id="GO:0010971">
    <property type="term" value="P:positive regulation of G2/M transition of mitotic cell cycle"/>
    <property type="evidence" value="ECO:0007669"/>
    <property type="project" value="TreeGrafter"/>
</dbReference>
<keyword evidence="3" id="KW-0132">Cell division</keyword>
<feature type="domain" description="Rhodanese" evidence="8">
    <location>
        <begin position="143"/>
        <end position="253"/>
    </location>
</feature>
<dbReference type="GO" id="GO:0110032">
    <property type="term" value="P:positive regulation of G2/MI transition of meiotic cell cycle"/>
    <property type="evidence" value="ECO:0007669"/>
    <property type="project" value="TreeGrafter"/>
</dbReference>
<dbReference type="GO" id="GO:0005634">
    <property type="term" value="C:nucleus"/>
    <property type="evidence" value="ECO:0007669"/>
    <property type="project" value="TreeGrafter"/>
</dbReference>
<evidence type="ECO:0000256" key="5">
    <source>
        <dbReference type="ARBA" id="ARBA00022912"/>
    </source>
</evidence>
<dbReference type="EMBL" id="JAHDYR010000005">
    <property type="protein sequence ID" value="KAG9396902.1"/>
    <property type="molecule type" value="Genomic_DNA"/>
</dbReference>
<accession>A0A8J6BBN0</accession>
<dbReference type="Pfam" id="PF00581">
    <property type="entry name" value="Rhodanese"/>
    <property type="match status" value="1"/>
</dbReference>
<dbReference type="AlphaFoldDB" id="A0A8J6BBN0"/>
<reference evidence="9" key="1">
    <citation type="submission" date="2021-05" db="EMBL/GenBank/DDBJ databases">
        <title>A free-living protist that lacks canonical eukaryotic 1 DNA replication and segregation systems.</title>
        <authorList>
            <person name="Salas-Leiva D.E."/>
            <person name="Tromer E.C."/>
            <person name="Curtis B.A."/>
            <person name="Jerlstrom-Hultqvist J."/>
            <person name="Kolisko M."/>
            <person name="Yi Z."/>
            <person name="Salas-Leiva J.S."/>
            <person name="Gallot-Lavallee L."/>
            <person name="Kops G.J.P.L."/>
            <person name="Archibald J.M."/>
            <person name="Simpson A.G.B."/>
            <person name="Roger A.J."/>
        </authorList>
    </citation>
    <scope>NUCLEOTIDE SEQUENCE</scope>
    <source>
        <strain evidence="9">BICM</strain>
    </source>
</reference>
<dbReference type="GO" id="GO:0051301">
    <property type="term" value="P:cell division"/>
    <property type="evidence" value="ECO:0007669"/>
    <property type="project" value="UniProtKB-KW"/>
</dbReference>
<feature type="region of interest" description="Disordered" evidence="7">
    <location>
        <begin position="1"/>
        <end position="23"/>
    </location>
</feature>
<gene>
    <name evidence="9" type="ORF">J8273_1949</name>
</gene>
<dbReference type="EC" id="3.1.3.48" evidence="2"/>